<dbReference type="AlphaFoldDB" id="A0A5D4SWR2"/>
<sequence>MSILTKNQLQIVEQSEIDALEDRLLRIRDQNDNAMGVELQRFGNAVAFSVKSIPGPSFNTVKGITGENINDMDEIVEFYSSRGIPARFEVTPGNASIDLFRKLSTMGFFQSGFHTALYRPLSMEEIPDKRQDNAIHVEEISLVNFNIFGELYTKGFGMPAAFKDYVTANNKVLAESDNWNFYLARVGNEPAGIAVLFINNDVATLAASATVPEFRNKGVQTALIQKRMQQAANEGCRYLVGQAAFGSVSQKNMERAGLKIAYTNAVWEKV</sequence>
<feature type="domain" description="N-acetyltransferase" evidence="1">
    <location>
        <begin position="135"/>
        <end position="270"/>
    </location>
</feature>
<dbReference type="InterPro" id="IPR016181">
    <property type="entry name" value="Acyl_CoA_acyltransferase"/>
</dbReference>
<proteinExistence type="predicted"/>
<name>A0A5D4SWR2_9BACI</name>
<dbReference type="OrthoDB" id="2350893at2"/>
<reference evidence="2 3" key="1">
    <citation type="submission" date="2019-08" db="EMBL/GenBank/DDBJ databases">
        <title>Bacillus genomes from the desert of Cuatro Cienegas, Coahuila.</title>
        <authorList>
            <person name="Olmedo-Alvarez G."/>
        </authorList>
    </citation>
    <scope>NUCLEOTIDE SEQUENCE [LARGE SCALE GENOMIC DNA]</scope>
    <source>
        <strain evidence="2 3">CH28_1T</strain>
    </source>
</reference>
<dbReference type="CDD" id="cd04301">
    <property type="entry name" value="NAT_SF"/>
    <property type="match status" value="1"/>
</dbReference>
<dbReference type="InterPro" id="IPR000182">
    <property type="entry name" value="GNAT_dom"/>
</dbReference>
<protein>
    <submittedName>
        <fullName evidence="2">GNAT family N-acetyltransferase</fullName>
    </submittedName>
</protein>
<dbReference type="EMBL" id="VTEV01000005">
    <property type="protein sequence ID" value="TYS67820.1"/>
    <property type="molecule type" value="Genomic_DNA"/>
</dbReference>
<dbReference type="Gene3D" id="3.40.630.30">
    <property type="match status" value="1"/>
</dbReference>
<gene>
    <name evidence="2" type="ORF">FZC76_14775</name>
</gene>
<evidence type="ECO:0000313" key="2">
    <source>
        <dbReference type="EMBL" id="TYS67820.1"/>
    </source>
</evidence>
<keyword evidence="2" id="KW-0808">Transferase</keyword>
<accession>A0A5D4SWR2</accession>
<dbReference type="SUPFAM" id="SSF55729">
    <property type="entry name" value="Acyl-CoA N-acyltransferases (Nat)"/>
    <property type="match status" value="1"/>
</dbReference>
<comment type="caution">
    <text evidence="2">The sequence shown here is derived from an EMBL/GenBank/DDBJ whole genome shotgun (WGS) entry which is preliminary data.</text>
</comment>
<organism evidence="2 3">
    <name type="scientific">Sutcliffiella horikoshii</name>
    <dbReference type="NCBI Taxonomy" id="79883"/>
    <lineage>
        <taxon>Bacteria</taxon>
        <taxon>Bacillati</taxon>
        <taxon>Bacillota</taxon>
        <taxon>Bacilli</taxon>
        <taxon>Bacillales</taxon>
        <taxon>Bacillaceae</taxon>
        <taxon>Sutcliffiella</taxon>
    </lineage>
</organism>
<dbReference type="RefSeq" id="WP_148988928.1">
    <property type="nucleotide sequence ID" value="NZ_VTEV01000005.1"/>
</dbReference>
<dbReference type="STRING" id="79883.GCA_001636495_00095"/>
<dbReference type="Pfam" id="PF00583">
    <property type="entry name" value="Acetyltransf_1"/>
    <property type="match status" value="1"/>
</dbReference>
<evidence type="ECO:0000313" key="3">
    <source>
        <dbReference type="Proteomes" id="UP000322524"/>
    </source>
</evidence>
<evidence type="ECO:0000259" key="1">
    <source>
        <dbReference type="PROSITE" id="PS51186"/>
    </source>
</evidence>
<dbReference type="PROSITE" id="PS51186">
    <property type="entry name" value="GNAT"/>
    <property type="match status" value="1"/>
</dbReference>
<dbReference type="Proteomes" id="UP000322524">
    <property type="component" value="Unassembled WGS sequence"/>
</dbReference>
<dbReference type="GO" id="GO:0016747">
    <property type="term" value="F:acyltransferase activity, transferring groups other than amino-acyl groups"/>
    <property type="evidence" value="ECO:0007669"/>
    <property type="project" value="InterPro"/>
</dbReference>